<evidence type="ECO:0000256" key="4">
    <source>
        <dbReference type="SAM" id="MobiDB-lite"/>
    </source>
</evidence>
<feature type="compositionally biased region" description="Basic and acidic residues" evidence="4">
    <location>
        <begin position="9"/>
        <end position="19"/>
    </location>
</feature>
<dbReference type="EMBL" id="LK028579">
    <property type="protein sequence ID" value="CDS19074.1"/>
    <property type="molecule type" value="Genomic_DNA"/>
</dbReference>
<comment type="similarity">
    <text evidence="2">Belongs to the NRDE2 family.</text>
</comment>
<keyword evidence="3" id="KW-0539">Nucleus</keyword>
<dbReference type="Pfam" id="PF08424">
    <property type="entry name" value="NRDE-2"/>
    <property type="match status" value="1"/>
</dbReference>
<dbReference type="PANTHER" id="PTHR13471:SF0">
    <property type="entry name" value="NUCLEAR EXOSOME REGULATOR NRDE2"/>
    <property type="match status" value="1"/>
</dbReference>
<comment type="subcellular location">
    <subcellularLocation>
        <location evidence="1">Nucleus</location>
    </subcellularLocation>
</comment>
<evidence type="ECO:0000313" key="5">
    <source>
        <dbReference type="EMBL" id="CDS19074.1"/>
    </source>
</evidence>
<dbReference type="GO" id="GO:1902369">
    <property type="term" value="P:negative regulation of RNA catabolic process"/>
    <property type="evidence" value="ECO:0007669"/>
    <property type="project" value="TreeGrafter"/>
</dbReference>
<organism evidence="5">
    <name type="scientific">Echinococcus granulosus</name>
    <name type="common">Hydatid tapeworm</name>
    <dbReference type="NCBI Taxonomy" id="6210"/>
    <lineage>
        <taxon>Eukaryota</taxon>
        <taxon>Metazoa</taxon>
        <taxon>Spiralia</taxon>
        <taxon>Lophotrochozoa</taxon>
        <taxon>Platyhelminthes</taxon>
        <taxon>Cestoda</taxon>
        <taxon>Eucestoda</taxon>
        <taxon>Cyclophyllidea</taxon>
        <taxon>Taeniidae</taxon>
        <taxon>Echinococcus</taxon>
        <taxon>Echinococcus granulosus group</taxon>
    </lineage>
</organism>
<evidence type="ECO:0000313" key="7">
    <source>
        <dbReference type="WBParaSite" id="EgrG_000435400"/>
    </source>
</evidence>
<feature type="region of interest" description="Disordered" evidence="4">
    <location>
        <begin position="1"/>
        <end position="75"/>
    </location>
</feature>
<dbReference type="InterPro" id="IPR013633">
    <property type="entry name" value="NRDE-2"/>
</dbReference>
<accession>A0A068WN21</accession>
<evidence type="ECO:0000256" key="1">
    <source>
        <dbReference type="ARBA" id="ARBA00004123"/>
    </source>
</evidence>
<reference evidence="5" key="2">
    <citation type="submission" date="2014-06" db="EMBL/GenBank/DDBJ databases">
        <authorList>
            <person name="Aslett M."/>
        </authorList>
    </citation>
    <scope>NUCLEOTIDE SEQUENCE</scope>
</reference>
<gene>
    <name evidence="5" type="ORF">EgrG_000435400</name>
</gene>
<feature type="compositionally biased region" description="Basic residues" evidence="4">
    <location>
        <begin position="51"/>
        <end position="60"/>
    </location>
</feature>
<dbReference type="PANTHER" id="PTHR13471">
    <property type="entry name" value="TETRATRICOPEPTIDE-LIKE HELICAL"/>
    <property type="match status" value="1"/>
</dbReference>
<name>A0A068WN21_ECHGR</name>
<sequence length="1337" mass="149584">MFPSATNIRLEEQSKDTTPKSDSWLQSSSYRPQNLNAPQLQNVHKEDEKHRLKKHQKRSRSPQAVMREKQETSAPEIYRIDTSSNPHIYNYGCIYEGDVPEFCRSLHTPILGFHGTLSNLHLDPEAVKKEVKRNRANRYFSKRNRLRIAQIAAPVFGPTKRTDDNLTPYVLLQDGAIHFTAKVPVPHPSEHLQSIADLNRAVYDTPSDLKSWLKLIQMQVLKEETEEDSQEPSKRRCFLILERQLAVVGRAVEKNPGNLRLRLLLTAMYEYSTELIASGVCRTTTSSSTVLESLQHRDKVLREWYDLVRVCPQFVSVWRGYLAHLRGRFALFGANSEAGPTSAFKRIDALYRRALETLSGLVVGRILSHRPTEDTADQTVDLLAEYCQWLTQTGFTERAFSIWQAVVEFVCFCPSYLQSRDLASSAERRSEFQRFWTAGDRGVAFGVPGARGWAAWHSGRRQMKENPAEGTAASDGLLMRELEEDWGPSSSTVGVLWNRLVKDWNDVSEAAEDALLNFCSLSCNDTNATVTNTTTLKTCQLGEGSLSSRRSRGLAWLGLERARESVGWLPADTTMYDTSIVEDADRQPRFEDIEPFLLEVHLDPRVSDKNVFERRKQRLLLLFLEFLGIWDADVSREYKLPAELQQIYELSSVSCIKRQSISPRQFGIPWLRSSLEAGSGGSDISFRMRSVLAASSLEQASRLFSSNSAWQSTIGRLRFRHMTDSIERGLADKLVTPKEALALWRKKAKNLLSVSSQAQSDLSLWLAYAKGLVQTACALSENNSPLFNEARKVFTTTLRMYPLPTVSITTAETTLDEQLNVILPRLRILHAFVEFELGVNFPLDLARALSRSECFARALHLIQHAAIGGTFAPLTEGQPTPLPRSTLVNTADQLVQRLETLRRLLPLTTDKISSSSTSCVHSVADLAAIMSSLLLYLQLLTSGEDKLKPICGLIFAVLRDIDNNGDSESRRAKEGEGDSSEGARVVMAGCGSRRFLRLALSAISAVSVLSQRNRSRLTEAFLTLMSNVFDDEALPLLTSPLEWTHLLPFKVAANSGAYVSKTCSIEYQRSLQGLLPPLILSALESRFTDCVRGVCYGVTRHLVATCHHATMRPRTRFEGGREEAEGNDDPTHLLGLSSEQQTELMARLLPSSLDLLCVGLELEHWTSIVAGAADNSKANPLSHCWIQGAVPRIRRAFEKALGASSSSSSPMLRFGGTSGEMPSLALTMTPSFWTDHLRIVLWSAYMAFEWTLAGVSASSASAPSASDFDAHRKQRAAFKAIFYRAVEDLPWAKVLYTDLARYCPEDAEEVVDLLTSKELRLRTFMEEVDLLLTSKLP</sequence>
<dbReference type="GO" id="GO:0031048">
    <property type="term" value="P:regulatory ncRNA-mediated heterochromatin formation"/>
    <property type="evidence" value="ECO:0007669"/>
    <property type="project" value="TreeGrafter"/>
</dbReference>
<dbReference type="Proteomes" id="UP000492820">
    <property type="component" value="Unassembled WGS sequence"/>
</dbReference>
<evidence type="ECO:0000313" key="6">
    <source>
        <dbReference type="Proteomes" id="UP000492820"/>
    </source>
</evidence>
<proteinExistence type="inferred from homology"/>
<dbReference type="WBParaSite" id="EgrG_000435400">
    <property type="protein sequence ID" value="EgrG_000435400"/>
    <property type="gene ID" value="EgrG_000435400"/>
</dbReference>
<evidence type="ECO:0000256" key="3">
    <source>
        <dbReference type="ARBA" id="ARBA00023242"/>
    </source>
</evidence>
<dbReference type="GO" id="GO:0071013">
    <property type="term" value="C:catalytic step 2 spliceosome"/>
    <property type="evidence" value="ECO:0007669"/>
    <property type="project" value="TreeGrafter"/>
</dbReference>
<reference evidence="5 6" key="1">
    <citation type="journal article" date="2013" name="Nature">
        <title>The genomes of four tapeworm species reveal adaptations to parasitism.</title>
        <authorList>
            <person name="Tsai I.J."/>
            <person name="Zarowiecki M."/>
            <person name="Holroyd N."/>
            <person name="Garciarrubio A."/>
            <person name="Sanchez-Flores A."/>
            <person name="Brooks K.L."/>
            <person name="Tracey A."/>
            <person name="Bobes R.J."/>
            <person name="Fragoso G."/>
            <person name="Sciutto E."/>
            <person name="Aslett M."/>
            <person name="Beasley H."/>
            <person name="Bennett H.M."/>
            <person name="Cai J."/>
            <person name="Camicia F."/>
            <person name="Clark R."/>
            <person name="Cucher M."/>
            <person name="De Silva N."/>
            <person name="Day T.A."/>
            <person name="Deplazes P."/>
            <person name="Estrada K."/>
            <person name="Fernandez C."/>
            <person name="Holland P.W."/>
            <person name="Hou J."/>
            <person name="Hu S."/>
            <person name="Huckvale T."/>
            <person name="Hung S.S."/>
            <person name="Kamenetzky L."/>
            <person name="Keane J.A."/>
            <person name="Kiss F."/>
            <person name="Koziol U."/>
            <person name="Lambert O."/>
            <person name="Liu K."/>
            <person name="Luo X."/>
            <person name="Luo Y."/>
            <person name="Macchiaroli N."/>
            <person name="Nichol S."/>
            <person name="Paps J."/>
            <person name="Parkinson J."/>
            <person name="Pouchkina-Stantcheva N."/>
            <person name="Riddiford N."/>
            <person name="Rosenzvit M."/>
            <person name="Salinas G."/>
            <person name="Wasmuth J.D."/>
            <person name="Zamanian M."/>
            <person name="Zheng Y."/>
            <person name="Cai X."/>
            <person name="Soberon X."/>
            <person name="Olson P.D."/>
            <person name="Laclette J.P."/>
            <person name="Brehm K."/>
            <person name="Berriman M."/>
            <person name="Garciarrubio A."/>
            <person name="Bobes R.J."/>
            <person name="Fragoso G."/>
            <person name="Sanchez-Flores A."/>
            <person name="Estrada K."/>
            <person name="Cevallos M.A."/>
            <person name="Morett E."/>
            <person name="Gonzalez V."/>
            <person name="Portillo T."/>
            <person name="Ochoa-Leyva A."/>
            <person name="Jose M.V."/>
            <person name="Sciutto E."/>
            <person name="Landa A."/>
            <person name="Jimenez L."/>
            <person name="Valdes V."/>
            <person name="Carrero J.C."/>
            <person name="Larralde C."/>
            <person name="Morales-Montor J."/>
            <person name="Limon-Lason J."/>
            <person name="Soberon X."/>
            <person name="Laclette J.P."/>
        </authorList>
    </citation>
    <scope>NUCLEOTIDE SEQUENCE [LARGE SCALE GENOMIC DNA]</scope>
</reference>
<feature type="compositionally biased region" description="Polar residues" evidence="4">
    <location>
        <begin position="20"/>
        <end position="42"/>
    </location>
</feature>
<protein>
    <submittedName>
        <fullName evidence="7">Protein NRDE2</fullName>
    </submittedName>
</protein>
<reference evidence="7" key="3">
    <citation type="submission" date="2020-10" db="UniProtKB">
        <authorList>
            <consortium name="WormBaseParasite"/>
        </authorList>
    </citation>
    <scope>IDENTIFICATION</scope>
</reference>
<evidence type="ECO:0000256" key="2">
    <source>
        <dbReference type="ARBA" id="ARBA00009265"/>
    </source>
</evidence>
<dbReference type="OrthoDB" id="297219at2759"/>